<name>A0A0U3TZ28_9ACTN</name>
<organism evidence="8">
    <name type="scientific">Streptomyces variabilis</name>
    <dbReference type="NCBI Taxonomy" id="67372"/>
    <lineage>
        <taxon>Bacteria</taxon>
        <taxon>Bacillati</taxon>
        <taxon>Actinomycetota</taxon>
        <taxon>Actinomycetes</taxon>
        <taxon>Kitasatosporales</taxon>
        <taxon>Streptomycetaceae</taxon>
        <taxon>Streptomyces</taxon>
        <taxon>Streptomyces griseoincarnatus group</taxon>
    </lineage>
</organism>
<feature type="domain" description="Aminotransferase class I/classII large" evidence="7">
    <location>
        <begin position="14"/>
        <end position="345"/>
    </location>
</feature>
<dbReference type="PROSITE" id="PS00599">
    <property type="entry name" value="AA_TRANSFER_CLASS_2"/>
    <property type="match status" value="1"/>
</dbReference>
<dbReference type="EC" id="2.3.1.47" evidence="2"/>
<dbReference type="InterPro" id="IPR001917">
    <property type="entry name" value="Aminotrans_II_pyridoxalP_BS"/>
</dbReference>
<comment type="catalytic activity">
    <reaction evidence="5">
        <text>6-carboxyhexanoyl-[ACP] + L-alanine + H(+) = (8S)-8-amino-7-oxononanoate + holo-[ACP] + CO2</text>
        <dbReference type="Rhea" id="RHEA:42288"/>
        <dbReference type="Rhea" id="RHEA-COMP:9685"/>
        <dbReference type="Rhea" id="RHEA-COMP:9955"/>
        <dbReference type="ChEBI" id="CHEBI:15378"/>
        <dbReference type="ChEBI" id="CHEBI:16526"/>
        <dbReference type="ChEBI" id="CHEBI:57972"/>
        <dbReference type="ChEBI" id="CHEBI:64479"/>
        <dbReference type="ChEBI" id="CHEBI:78846"/>
        <dbReference type="ChEBI" id="CHEBI:149468"/>
        <dbReference type="EC" id="2.3.1.47"/>
    </reaction>
</comment>
<dbReference type="EMBL" id="KT362050">
    <property type="protein sequence ID" value="ALV82449.1"/>
    <property type="molecule type" value="Genomic_DNA"/>
</dbReference>
<evidence type="ECO:0000256" key="3">
    <source>
        <dbReference type="ARBA" id="ARBA00022679"/>
    </source>
</evidence>
<dbReference type="GO" id="GO:0008710">
    <property type="term" value="F:8-amino-7-oxononanoate synthase activity"/>
    <property type="evidence" value="ECO:0007669"/>
    <property type="project" value="UniProtKB-EC"/>
</dbReference>
<evidence type="ECO:0000256" key="5">
    <source>
        <dbReference type="ARBA" id="ARBA00047715"/>
    </source>
</evidence>
<keyword evidence="8" id="KW-0436">Ligase</keyword>
<dbReference type="InterPro" id="IPR015424">
    <property type="entry name" value="PyrdxlP-dep_Trfase"/>
</dbReference>
<dbReference type="Pfam" id="PF00155">
    <property type="entry name" value="Aminotran_1_2"/>
    <property type="match status" value="1"/>
</dbReference>
<dbReference type="PANTHER" id="PTHR13693:SF3">
    <property type="entry name" value="LD36009P"/>
    <property type="match status" value="1"/>
</dbReference>
<reference evidence="8" key="1">
    <citation type="submission" date="2015-08" db="EMBL/GenBank/DDBJ databases">
        <title>Svaricin biosynthetic gene cluster.</title>
        <authorList>
            <person name="Xu M."/>
            <person name="Wang Y."/>
            <person name="Liu M."/>
            <person name="Zhao Z."/>
            <person name="Xu L."/>
            <person name="Chen X."/>
            <person name="Gao G."/>
            <person name="Han D."/>
            <person name="Liu L."/>
            <person name="Huang S."/>
            <person name="He X."/>
            <person name="Lin S."/>
            <person name="Kang Q."/>
            <person name="Ou H."/>
            <person name="Zhou H."/>
            <person name="Pang X."/>
            <person name="Deng Z."/>
            <person name="Tao M."/>
        </authorList>
    </citation>
    <scope>NUCLEOTIDE SEQUENCE</scope>
    <source>
        <strain evidence="8">Snt24</strain>
    </source>
</reference>
<proteinExistence type="inferred from homology"/>
<evidence type="ECO:0000256" key="2">
    <source>
        <dbReference type="ARBA" id="ARBA00013187"/>
    </source>
</evidence>
<dbReference type="GO" id="GO:0030170">
    <property type="term" value="F:pyridoxal phosphate binding"/>
    <property type="evidence" value="ECO:0007669"/>
    <property type="project" value="InterPro"/>
</dbReference>
<dbReference type="Gene3D" id="3.90.1150.10">
    <property type="entry name" value="Aspartate Aminotransferase, domain 1"/>
    <property type="match status" value="1"/>
</dbReference>
<dbReference type="PANTHER" id="PTHR13693">
    <property type="entry name" value="CLASS II AMINOTRANSFERASE/8-AMINO-7-OXONONANOATE SYNTHASE"/>
    <property type="match status" value="1"/>
</dbReference>
<dbReference type="InterPro" id="IPR015421">
    <property type="entry name" value="PyrdxlP-dep_Trfase_major"/>
</dbReference>
<keyword evidence="4 6" id="KW-0663">Pyridoxal phosphate</keyword>
<dbReference type="InterPro" id="IPR015422">
    <property type="entry name" value="PyrdxlP-dep_Trfase_small"/>
</dbReference>
<evidence type="ECO:0000256" key="6">
    <source>
        <dbReference type="RuleBase" id="RU003693"/>
    </source>
</evidence>
<dbReference type="SUPFAM" id="SSF53383">
    <property type="entry name" value="PLP-dependent transferases"/>
    <property type="match status" value="1"/>
</dbReference>
<evidence type="ECO:0000259" key="7">
    <source>
        <dbReference type="Pfam" id="PF00155"/>
    </source>
</evidence>
<comment type="cofactor">
    <cofactor evidence="1 6">
        <name>pyridoxal 5'-phosphate</name>
        <dbReference type="ChEBI" id="CHEBI:597326"/>
    </cofactor>
</comment>
<dbReference type="Gene3D" id="3.40.640.10">
    <property type="entry name" value="Type I PLP-dependent aspartate aminotransferase-like (Major domain)"/>
    <property type="match status" value="1"/>
</dbReference>
<dbReference type="InterPro" id="IPR004839">
    <property type="entry name" value="Aminotransferase_I/II_large"/>
</dbReference>
<evidence type="ECO:0000313" key="8">
    <source>
        <dbReference type="EMBL" id="ALV82449.1"/>
    </source>
</evidence>
<accession>A0A0U3TZ28</accession>
<sequence length="361" mass="38431">MARLSDGRELVMCGSNDYLGLSTDPRVTGAAAEAARDLGAGCTGSRLLNGNLELHERLERELAAFFGKEAALVLTTGYQANLGAVAGLCGPGDTVFVDRDAHASLIDAVRLSRARLQWFDHNDTADLAAKLARHPGRGGRLVAVDGVYSMEGDLCPLPELVRVCEESDATLLVDDAHGAGVLSAGRGTCDHFGLTDRVPLITLTFSKAFGSIGGAVLGDEAVIEYLRHHARSLLFSASSSPANTAAALAALDIVRDEPWRCETVVKKADYMRRELAALGYRTGNSESPVVPVDTHDELHTVVGWKRLMEEGVYVNAVLPPAASPRLRTSYTAVQTDEHLERTLAAFATVRSDLGPVLTDAA</sequence>
<protein>
    <recommendedName>
        <fullName evidence="2">8-amino-7-oxononanoate synthase</fullName>
        <ecNumber evidence="2">2.3.1.47</ecNumber>
    </recommendedName>
</protein>
<dbReference type="InterPro" id="IPR050087">
    <property type="entry name" value="AON_synthase_class-II"/>
</dbReference>
<dbReference type="AlphaFoldDB" id="A0A0U3TZ28"/>
<dbReference type="GO" id="GO:0016874">
    <property type="term" value="F:ligase activity"/>
    <property type="evidence" value="ECO:0007669"/>
    <property type="project" value="UniProtKB-KW"/>
</dbReference>
<evidence type="ECO:0000256" key="1">
    <source>
        <dbReference type="ARBA" id="ARBA00001933"/>
    </source>
</evidence>
<evidence type="ECO:0000256" key="4">
    <source>
        <dbReference type="ARBA" id="ARBA00022898"/>
    </source>
</evidence>
<comment type="similarity">
    <text evidence="6">Belongs to the class-II pyridoxal-phosphate-dependent aminotransferase family.</text>
</comment>
<keyword evidence="3" id="KW-0808">Transferase</keyword>